<proteinExistence type="predicted"/>
<gene>
    <name evidence="1" type="ORF">HanXRQr2_Chr01g0012461</name>
</gene>
<accession>A0A9K3JU72</accession>
<keyword evidence="2" id="KW-1185">Reference proteome</keyword>
<protein>
    <submittedName>
        <fullName evidence="1">Uncharacterized protein</fullName>
    </submittedName>
</protein>
<comment type="caution">
    <text evidence="1">The sequence shown here is derived from an EMBL/GenBank/DDBJ whole genome shotgun (WGS) entry which is preliminary data.</text>
</comment>
<organism evidence="1 2">
    <name type="scientific">Helianthus annuus</name>
    <name type="common">Common sunflower</name>
    <dbReference type="NCBI Taxonomy" id="4232"/>
    <lineage>
        <taxon>Eukaryota</taxon>
        <taxon>Viridiplantae</taxon>
        <taxon>Streptophyta</taxon>
        <taxon>Embryophyta</taxon>
        <taxon>Tracheophyta</taxon>
        <taxon>Spermatophyta</taxon>
        <taxon>Magnoliopsida</taxon>
        <taxon>eudicotyledons</taxon>
        <taxon>Gunneridae</taxon>
        <taxon>Pentapetalae</taxon>
        <taxon>asterids</taxon>
        <taxon>campanulids</taxon>
        <taxon>Asterales</taxon>
        <taxon>Asteraceae</taxon>
        <taxon>Asteroideae</taxon>
        <taxon>Heliantheae alliance</taxon>
        <taxon>Heliantheae</taxon>
        <taxon>Helianthus</taxon>
    </lineage>
</organism>
<dbReference type="Proteomes" id="UP000215914">
    <property type="component" value="Unassembled WGS sequence"/>
</dbReference>
<dbReference type="AlphaFoldDB" id="A0A9K3JU72"/>
<dbReference type="Gramene" id="mRNA:HanXRQr2_Chr01g0012461">
    <property type="protein sequence ID" value="mRNA:HanXRQr2_Chr01g0012461"/>
    <property type="gene ID" value="HanXRQr2_Chr01g0012461"/>
</dbReference>
<name>A0A9K3JU72_HELAN</name>
<evidence type="ECO:0000313" key="2">
    <source>
        <dbReference type="Proteomes" id="UP000215914"/>
    </source>
</evidence>
<evidence type="ECO:0000313" key="1">
    <source>
        <dbReference type="EMBL" id="KAF5821311.1"/>
    </source>
</evidence>
<reference evidence="1" key="1">
    <citation type="journal article" date="2017" name="Nature">
        <title>The sunflower genome provides insights into oil metabolism, flowering and Asterid evolution.</title>
        <authorList>
            <person name="Badouin H."/>
            <person name="Gouzy J."/>
            <person name="Grassa C.J."/>
            <person name="Murat F."/>
            <person name="Staton S.E."/>
            <person name="Cottret L."/>
            <person name="Lelandais-Briere C."/>
            <person name="Owens G.L."/>
            <person name="Carrere S."/>
            <person name="Mayjonade B."/>
            <person name="Legrand L."/>
            <person name="Gill N."/>
            <person name="Kane N.C."/>
            <person name="Bowers J.E."/>
            <person name="Hubner S."/>
            <person name="Bellec A."/>
            <person name="Berard A."/>
            <person name="Berges H."/>
            <person name="Blanchet N."/>
            <person name="Boniface M.C."/>
            <person name="Brunel D."/>
            <person name="Catrice O."/>
            <person name="Chaidir N."/>
            <person name="Claudel C."/>
            <person name="Donnadieu C."/>
            <person name="Faraut T."/>
            <person name="Fievet G."/>
            <person name="Helmstetter N."/>
            <person name="King M."/>
            <person name="Knapp S.J."/>
            <person name="Lai Z."/>
            <person name="Le Paslier M.C."/>
            <person name="Lippi Y."/>
            <person name="Lorenzon L."/>
            <person name="Mandel J.R."/>
            <person name="Marage G."/>
            <person name="Marchand G."/>
            <person name="Marquand E."/>
            <person name="Bret-Mestries E."/>
            <person name="Morien E."/>
            <person name="Nambeesan S."/>
            <person name="Nguyen T."/>
            <person name="Pegot-Espagnet P."/>
            <person name="Pouilly N."/>
            <person name="Raftis F."/>
            <person name="Sallet E."/>
            <person name="Schiex T."/>
            <person name="Thomas J."/>
            <person name="Vandecasteele C."/>
            <person name="Vares D."/>
            <person name="Vear F."/>
            <person name="Vautrin S."/>
            <person name="Crespi M."/>
            <person name="Mangin B."/>
            <person name="Burke J.M."/>
            <person name="Salse J."/>
            <person name="Munos S."/>
            <person name="Vincourt P."/>
            <person name="Rieseberg L.H."/>
            <person name="Langlade N.B."/>
        </authorList>
    </citation>
    <scope>NUCLEOTIDE SEQUENCE</scope>
    <source>
        <tissue evidence="1">Leaves</tissue>
    </source>
</reference>
<dbReference type="EMBL" id="MNCJ02000316">
    <property type="protein sequence ID" value="KAF5821311.1"/>
    <property type="molecule type" value="Genomic_DNA"/>
</dbReference>
<sequence length="87" mass="10176">MKLVRSDTTYTGECSKKHRLSSWRIVLAALFRERMIHAVFILTCWVLWEARSTKVFKGVVHLVFKMVEEIKEVSRECLKYRITAGAS</sequence>
<reference evidence="1" key="2">
    <citation type="submission" date="2020-06" db="EMBL/GenBank/DDBJ databases">
        <title>Helianthus annuus Genome sequencing and assembly Release 2.</title>
        <authorList>
            <person name="Gouzy J."/>
            <person name="Langlade N."/>
            <person name="Munos S."/>
        </authorList>
    </citation>
    <scope>NUCLEOTIDE SEQUENCE</scope>
    <source>
        <tissue evidence="1">Leaves</tissue>
    </source>
</reference>